<dbReference type="AlphaFoldDB" id="A0AAD1M675"/>
<evidence type="ECO:0000256" key="1">
    <source>
        <dbReference type="SAM" id="MobiDB-lite"/>
    </source>
</evidence>
<keyword evidence="3" id="KW-1185">Reference proteome</keyword>
<dbReference type="Proteomes" id="UP000466681">
    <property type="component" value="Chromosome"/>
</dbReference>
<accession>A0AAD1M675</accession>
<organism evidence="2 3">
    <name type="scientific">Mycolicibacterium moriokaense</name>
    <dbReference type="NCBI Taxonomy" id="39691"/>
    <lineage>
        <taxon>Bacteria</taxon>
        <taxon>Bacillati</taxon>
        <taxon>Actinomycetota</taxon>
        <taxon>Actinomycetes</taxon>
        <taxon>Mycobacteriales</taxon>
        <taxon>Mycobacteriaceae</taxon>
        <taxon>Mycolicibacterium</taxon>
    </lineage>
</organism>
<evidence type="ECO:0000313" key="2">
    <source>
        <dbReference type="EMBL" id="BBX01171.1"/>
    </source>
</evidence>
<protein>
    <submittedName>
        <fullName evidence="2">Uncharacterized protein</fullName>
    </submittedName>
</protein>
<name>A0AAD1M675_9MYCO</name>
<dbReference type="KEGG" id="mmor:MMOR_21070"/>
<sequence length="91" mass="9530">MTIPPPPEPHAETIDAVVNAANAVAPSRRGPTRKLGTRTAASRPGSDVVAGASSTETLLREPYCHMRVICNTTGGSCPNAGRRMSMRENAS</sequence>
<reference evidence="2 3" key="1">
    <citation type="journal article" date="2019" name="Emerg. Microbes Infect.">
        <title>Comprehensive subspecies identification of 175 nontuberculous mycobacteria species based on 7547 genomic profiles.</title>
        <authorList>
            <person name="Matsumoto Y."/>
            <person name="Kinjo T."/>
            <person name="Motooka D."/>
            <person name="Nabeya D."/>
            <person name="Jung N."/>
            <person name="Uechi K."/>
            <person name="Horii T."/>
            <person name="Iida T."/>
            <person name="Fujita J."/>
            <person name="Nakamura S."/>
        </authorList>
    </citation>
    <scope>NUCLEOTIDE SEQUENCE [LARGE SCALE GENOMIC DNA]</scope>
    <source>
        <strain evidence="2 3">JCM 6375</strain>
    </source>
</reference>
<feature type="region of interest" description="Disordered" evidence="1">
    <location>
        <begin position="23"/>
        <end position="53"/>
    </location>
</feature>
<dbReference type="EMBL" id="AP022560">
    <property type="protein sequence ID" value="BBX01171.1"/>
    <property type="molecule type" value="Genomic_DNA"/>
</dbReference>
<gene>
    <name evidence="2" type="ORF">MMOR_21070</name>
</gene>
<proteinExistence type="predicted"/>
<evidence type="ECO:0000313" key="3">
    <source>
        <dbReference type="Proteomes" id="UP000466681"/>
    </source>
</evidence>